<dbReference type="Proteomes" id="UP000474104">
    <property type="component" value="Unassembled WGS sequence"/>
</dbReference>
<dbReference type="InterPro" id="IPR029044">
    <property type="entry name" value="Nucleotide-diphossugar_trans"/>
</dbReference>
<proteinExistence type="predicted"/>
<dbReference type="SUPFAM" id="SSF53448">
    <property type="entry name" value="Nucleotide-diphospho-sugar transferases"/>
    <property type="match status" value="1"/>
</dbReference>
<name>A0A9X5C6Q7_9FIRM</name>
<sequence>MKTLGLVMIVKNEERCLGKCLERVKDLVDKIYITDTGSTDRTREIAASFGAVVSDYVWNQDFSAARNFALDQSDCDWNLVLDADEYLIEGTRKDIEPFMENMEHVGAIQRKDYYNEGTVDEKEQVAYMYTWAGRLIPRGVRFSGKIHEQENSVFPAESLPLLFEHDGYQQGGKEERNLAILLEELKEKPKDPYLLFQTARTLRGMKRHEEACKYFEEFRKKVPLKGAAYRTTGLIQYLYSLIEIQDFDTALKVIEDEQERLWDYADFHFTCGIIFMKAILADTRKYIDYLPMIEQAYLRCLEIVEVPLHQGIHGCGSFKASHNLGTWYEVSGDISKALECYRRAADEGYLPSISRIEALENTATSAK</sequence>
<dbReference type="PANTHER" id="PTHR43630">
    <property type="entry name" value="POLY-BETA-1,6-N-ACETYL-D-GLUCOSAMINE SYNTHASE"/>
    <property type="match status" value="1"/>
</dbReference>
<protein>
    <submittedName>
        <fullName evidence="2">Glycosyltransferase family 2 protein</fullName>
    </submittedName>
</protein>
<dbReference type="SUPFAM" id="SSF81901">
    <property type="entry name" value="HCP-like"/>
    <property type="match status" value="1"/>
</dbReference>
<dbReference type="EMBL" id="VIRB01000054">
    <property type="protein sequence ID" value="NDO68660.1"/>
    <property type="molecule type" value="Genomic_DNA"/>
</dbReference>
<feature type="domain" description="Glycosyltransferase 2-like" evidence="1">
    <location>
        <begin position="7"/>
        <end position="126"/>
    </location>
</feature>
<dbReference type="PANTHER" id="PTHR43630:SF2">
    <property type="entry name" value="GLYCOSYLTRANSFERASE"/>
    <property type="match status" value="1"/>
</dbReference>
<dbReference type="RefSeq" id="WP_162205481.1">
    <property type="nucleotide sequence ID" value="NZ_VIRB01000054.1"/>
</dbReference>
<dbReference type="AlphaFoldDB" id="A0A9X5C6Q7"/>
<evidence type="ECO:0000259" key="1">
    <source>
        <dbReference type="Pfam" id="PF00535"/>
    </source>
</evidence>
<accession>A0A9X5C6Q7</accession>
<evidence type="ECO:0000313" key="2">
    <source>
        <dbReference type="EMBL" id="NDO68660.1"/>
    </source>
</evidence>
<dbReference type="InterPro" id="IPR011990">
    <property type="entry name" value="TPR-like_helical_dom_sf"/>
</dbReference>
<comment type="caution">
    <text evidence="2">The sequence shown here is derived from an EMBL/GenBank/DDBJ whole genome shotgun (WGS) entry which is preliminary data.</text>
</comment>
<dbReference type="Pfam" id="PF00535">
    <property type="entry name" value="Glycos_transf_2"/>
    <property type="match status" value="1"/>
</dbReference>
<organism evidence="2 3">
    <name type="scientific">Schaedlerella arabinosiphila</name>
    <dbReference type="NCBI Taxonomy" id="2044587"/>
    <lineage>
        <taxon>Bacteria</taxon>
        <taxon>Bacillati</taxon>
        <taxon>Bacillota</taxon>
        <taxon>Clostridia</taxon>
        <taxon>Lachnospirales</taxon>
        <taxon>Lachnospiraceae</taxon>
        <taxon>Schaedlerella</taxon>
    </lineage>
</organism>
<dbReference type="InterPro" id="IPR001173">
    <property type="entry name" value="Glyco_trans_2-like"/>
</dbReference>
<evidence type="ECO:0000313" key="3">
    <source>
        <dbReference type="Proteomes" id="UP000474104"/>
    </source>
</evidence>
<dbReference type="CDD" id="cd02511">
    <property type="entry name" value="Beta4Glucosyltransferase"/>
    <property type="match status" value="1"/>
</dbReference>
<dbReference type="Gene3D" id="3.90.550.10">
    <property type="entry name" value="Spore Coat Polysaccharide Biosynthesis Protein SpsA, Chain A"/>
    <property type="match status" value="1"/>
</dbReference>
<reference evidence="2 3" key="1">
    <citation type="submission" date="2019-07" db="EMBL/GenBank/DDBJ databases">
        <title>Draft genome sequences of 15 bacterial species constituting the stable defined intestinal microbiota of the GM15 gnotobiotic mouse model.</title>
        <authorList>
            <person name="Elie C."/>
            <person name="Mathieu A."/>
            <person name="Saliou A."/>
            <person name="Darnaud M."/>
            <person name="Leulier F."/>
            <person name="Tamellini A."/>
        </authorList>
    </citation>
    <scope>NUCLEOTIDE SEQUENCE [LARGE SCALE GENOMIC DNA]</scope>
    <source>
        <strain evidence="3">ASF 502</strain>
    </source>
</reference>
<dbReference type="Gene3D" id="1.25.40.10">
    <property type="entry name" value="Tetratricopeptide repeat domain"/>
    <property type="match status" value="1"/>
</dbReference>
<gene>
    <name evidence="2" type="ORF">FMM80_08205</name>
</gene>